<evidence type="ECO:0000313" key="9">
    <source>
        <dbReference type="Proteomes" id="UP000658720"/>
    </source>
</evidence>
<evidence type="ECO:0000256" key="3">
    <source>
        <dbReference type="ARBA" id="ARBA00023015"/>
    </source>
</evidence>
<dbReference type="Pfam" id="PF01726">
    <property type="entry name" value="LexA_DNA_bind"/>
    <property type="match status" value="1"/>
</dbReference>
<dbReference type="RefSeq" id="WP_190595925.1">
    <property type="nucleotide sequence ID" value="NZ_JADEVV010000001.1"/>
</dbReference>
<dbReference type="PANTHER" id="PTHR33516">
    <property type="entry name" value="LEXA REPRESSOR"/>
    <property type="match status" value="1"/>
</dbReference>
<keyword evidence="3" id="KW-0805">Transcription regulation</keyword>
<dbReference type="SUPFAM" id="SSF46785">
    <property type="entry name" value="Winged helix' DNA-binding domain"/>
    <property type="match status" value="1"/>
</dbReference>
<dbReference type="InterPro" id="IPR050077">
    <property type="entry name" value="LexA_repressor"/>
</dbReference>
<dbReference type="NCBIfam" id="TIGR00498">
    <property type="entry name" value="lexA"/>
    <property type="match status" value="1"/>
</dbReference>
<evidence type="ECO:0000259" key="6">
    <source>
        <dbReference type="Pfam" id="PF00717"/>
    </source>
</evidence>
<keyword evidence="1" id="KW-0678">Repressor</keyword>
<keyword evidence="2" id="KW-0235">DNA replication</keyword>
<keyword evidence="4" id="KW-0238">DNA-binding</keyword>
<comment type="caution">
    <text evidence="8">The sequence shown here is derived from an EMBL/GenBank/DDBJ whole genome shotgun (WGS) entry which is preliminary data.</text>
</comment>
<dbReference type="InterPro" id="IPR036388">
    <property type="entry name" value="WH-like_DNA-bd_sf"/>
</dbReference>
<evidence type="ECO:0000259" key="7">
    <source>
        <dbReference type="Pfam" id="PF01726"/>
    </source>
</evidence>
<dbReference type="InterPro" id="IPR006199">
    <property type="entry name" value="LexA_DNA-bd_dom"/>
</dbReference>
<dbReference type="InterPro" id="IPR006200">
    <property type="entry name" value="LexA"/>
</dbReference>
<feature type="domain" description="Peptidase S24/S26A/S26B/S26C" evidence="6">
    <location>
        <begin position="78"/>
        <end position="193"/>
    </location>
</feature>
<protein>
    <submittedName>
        <fullName evidence="8">Repressor LexA</fullName>
        <ecNumber evidence="8">3.4.21.88</ecNumber>
    </submittedName>
</protein>
<dbReference type="SUPFAM" id="SSF51306">
    <property type="entry name" value="LexA/Signal peptidase"/>
    <property type="match status" value="1"/>
</dbReference>
<proteinExistence type="predicted"/>
<reference evidence="8 9" key="1">
    <citation type="submission" date="2020-10" db="EMBL/GenBank/DDBJ databases">
        <authorList>
            <person name="Castelo-Branco R."/>
            <person name="Eusebio N."/>
            <person name="Adriana R."/>
            <person name="Vieira A."/>
            <person name="Brugerolle De Fraissinette N."/>
            <person name="Rezende De Castro R."/>
            <person name="Schneider M.P."/>
            <person name="Vasconcelos V."/>
            <person name="Leao P.N."/>
        </authorList>
    </citation>
    <scope>NUCLEOTIDE SEQUENCE [LARGE SCALE GENOMIC DNA]</scope>
    <source>
        <strain evidence="8 9">LEGE 00031</strain>
    </source>
</reference>
<dbReference type="Pfam" id="PF00717">
    <property type="entry name" value="Peptidase_S24"/>
    <property type="match status" value="1"/>
</dbReference>
<dbReference type="Gene3D" id="1.10.10.10">
    <property type="entry name" value="Winged helix-like DNA-binding domain superfamily/Winged helix DNA-binding domain"/>
    <property type="match status" value="1"/>
</dbReference>
<dbReference type="EC" id="3.4.21.88" evidence="8"/>
<dbReference type="Proteomes" id="UP000658720">
    <property type="component" value="Unassembled WGS sequence"/>
</dbReference>
<keyword evidence="8" id="KW-0378">Hydrolase</keyword>
<evidence type="ECO:0000313" key="8">
    <source>
        <dbReference type="EMBL" id="MBE9252379.1"/>
    </source>
</evidence>
<sequence>MEPLTRAQKELFDWLVSYIDETQHAPSIRQMMRAMNLRSPAPIQSRLERLRNKGYVDWTDGKARTLRILHQKPKGVSVIGELKGGELVEADAEEVEKIDFAPLMKKSSVFALRVMSNDLVDDFIVEGDMLILRSVTGEEEIEDGELVAASIKGGKIAIKRYYQDGTKVVLKASNNKGPGQELKASDVEIQGILMGVWRNFQAL</sequence>
<feature type="domain" description="LexA repressor DNA-binding" evidence="7">
    <location>
        <begin position="1"/>
        <end position="65"/>
    </location>
</feature>
<evidence type="ECO:0000256" key="5">
    <source>
        <dbReference type="ARBA" id="ARBA00023163"/>
    </source>
</evidence>
<dbReference type="InterPro" id="IPR015927">
    <property type="entry name" value="Peptidase_S24_S26A/B/C"/>
</dbReference>
<evidence type="ECO:0000256" key="2">
    <source>
        <dbReference type="ARBA" id="ARBA00022705"/>
    </source>
</evidence>
<accession>A0ABR9VM25</accession>
<dbReference type="GO" id="GO:0004252">
    <property type="term" value="F:serine-type endopeptidase activity"/>
    <property type="evidence" value="ECO:0007669"/>
    <property type="project" value="UniProtKB-EC"/>
</dbReference>
<keyword evidence="9" id="KW-1185">Reference proteome</keyword>
<evidence type="ECO:0000256" key="1">
    <source>
        <dbReference type="ARBA" id="ARBA00022491"/>
    </source>
</evidence>
<organism evidence="8 9">
    <name type="scientific">Synechocystis salina LEGE 00031</name>
    <dbReference type="NCBI Taxonomy" id="1828736"/>
    <lineage>
        <taxon>Bacteria</taxon>
        <taxon>Bacillati</taxon>
        <taxon>Cyanobacteriota</taxon>
        <taxon>Cyanophyceae</taxon>
        <taxon>Synechococcales</taxon>
        <taxon>Merismopediaceae</taxon>
        <taxon>Synechocystis</taxon>
    </lineage>
</organism>
<dbReference type="Gene3D" id="2.10.109.10">
    <property type="entry name" value="Umud Fragment, subunit A"/>
    <property type="match status" value="1"/>
</dbReference>
<dbReference type="EMBL" id="JADEVV010000001">
    <property type="protein sequence ID" value="MBE9252379.1"/>
    <property type="molecule type" value="Genomic_DNA"/>
</dbReference>
<dbReference type="InterPro" id="IPR036390">
    <property type="entry name" value="WH_DNA-bd_sf"/>
</dbReference>
<dbReference type="InterPro" id="IPR036286">
    <property type="entry name" value="LexA/Signal_pep-like_sf"/>
</dbReference>
<name>A0ABR9VM25_9SYNC</name>
<gene>
    <name evidence="8" type="primary">lexA</name>
    <name evidence="8" type="ORF">IQ217_00615</name>
</gene>
<keyword evidence="5" id="KW-0804">Transcription</keyword>
<evidence type="ECO:0000256" key="4">
    <source>
        <dbReference type="ARBA" id="ARBA00023125"/>
    </source>
</evidence>
<dbReference type="PANTHER" id="PTHR33516:SF2">
    <property type="entry name" value="LEXA REPRESSOR-RELATED"/>
    <property type="match status" value="1"/>
</dbReference>